<protein>
    <submittedName>
        <fullName evidence="1">Uncharacterized protein</fullName>
    </submittedName>
</protein>
<evidence type="ECO:0000313" key="2">
    <source>
        <dbReference type="Proteomes" id="UP000326924"/>
    </source>
</evidence>
<name>A0A5J5EM36_9PEZI</name>
<dbReference type="Proteomes" id="UP000326924">
    <property type="component" value="Unassembled WGS sequence"/>
</dbReference>
<sequence length="184" mass="19783">MFAAAAASASPIQFAGATSEELDKLSAAILLVGNKTDGSCGRSSRRPVLDKRWNSLKCYGSKHTASWGYLEGIYQRIDNACDTMIGRGEYKWLEKGQEASFHPTIGVAPSSQATHATVSFMAHKGGTPLHKTQCREILRYVQDVCATSTTTGKAGGPRFTYGGSVRTDDGNISTVIAFFPECCF</sequence>
<dbReference type="InParanoid" id="A0A5J5EM36"/>
<comment type="caution">
    <text evidence="1">The sequence shown here is derived from an EMBL/GenBank/DDBJ whole genome shotgun (WGS) entry which is preliminary data.</text>
</comment>
<reference evidence="1 2" key="1">
    <citation type="submission" date="2019-09" db="EMBL/GenBank/DDBJ databases">
        <title>Draft genome of the ectomycorrhizal ascomycete Sphaerosporella brunnea.</title>
        <authorList>
            <consortium name="DOE Joint Genome Institute"/>
            <person name="Benucci G.M."/>
            <person name="Marozzi G."/>
            <person name="Antonielli L."/>
            <person name="Sanchez S."/>
            <person name="Marco P."/>
            <person name="Wang X."/>
            <person name="Falini L.B."/>
            <person name="Barry K."/>
            <person name="Haridas S."/>
            <person name="Lipzen A."/>
            <person name="Labutti K."/>
            <person name="Grigoriev I.V."/>
            <person name="Murat C."/>
            <person name="Martin F."/>
            <person name="Albertini E."/>
            <person name="Donnini D."/>
            <person name="Bonito G."/>
        </authorList>
    </citation>
    <scope>NUCLEOTIDE SEQUENCE [LARGE SCALE GENOMIC DNA]</scope>
    <source>
        <strain evidence="1 2">Sb_GMNB300</strain>
    </source>
</reference>
<proteinExistence type="predicted"/>
<accession>A0A5J5EM36</accession>
<dbReference type="EMBL" id="VXIS01000194">
    <property type="protein sequence ID" value="KAA8897735.1"/>
    <property type="molecule type" value="Genomic_DNA"/>
</dbReference>
<evidence type="ECO:0000313" key="1">
    <source>
        <dbReference type="EMBL" id="KAA8897735.1"/>
    </source>
</evidence>
<dbReference type="OrthoDB" id="5498157at2759"/>
<keyword evidence="2" id="KW-1185">Reference proteome</keyword>
<gene>
    <name evidence="1" type="ORF">FN846DRAFT_910278</name>
</gene>
<organism evidence="1 2">
    <name type="scientific">Sphaerosporella brunnea</name>
    <dbReference type="NCBI Taxonomy" id="1250544"/>
    <lineage>
        <taxon>Eukaryota</taxon>
        <taxon>Fungi</taxon>
        <taxon>Dikarya</taxon>
        <taxon>Ascomycota</taxon>
        <taxon>Pezizomycotina</taxon>
        <taxon>Pezizomycetes</taxon>
        <taxon>Pezizales</taxon>
        <taxon>Pyronemataceae</taxon>
        <taxon>Sphaerosporella</taxon>
    </lineage>
</organism>
<dbReference type="AlphaFoldDB" id="A0A5J5EM36"/>